<gene>
    <name evidence="1" type="ORF">H8K26_04390</name>
</gene>
<evidence type="ECO:0008006" key="3">
    <source>
        <dbReference type="Google" id="ProtNLM"/>
    </source>
</evidence>
<sequence>MSLLQSLKTLKNKFSSGSPAVASVTSSVQTPQMQSDPLLTEVLAASLSEAGIAFERLASCIQLPEGLALAVQPVTTNVIGEGRVRSCTRIHAWHPQYFPQGISEYQHALGADEAAAIAEGFAQWIKMDLVVLLDATRDVPRDCTVIEMNVAGASDVVDASDVAGLTQFRQVILGPVAHLATNPPPKKKEAHPFCPCCLFTESMEAFHSVLQTDQFLGVRLFASRDQLGAQAADCRVNGEDFPAALPALTAYVEKWPQRGLEFRKQYVVIRTVSRIVDASAVPLSSTDVSS</sequence>
<dbReference type="Pfam" id="PF19875">
    <property type="entry name" value="DUF6348"/>
    <property type="match status" value="1"/>
</dbReference>
<organism evidence="1 2">
    <name type="scientific">Undibacterium aquatile</name>
    <dbReference type="NCBI Taxonomy" id="1537398"/>
    <lineage>
        <taxon>Bacteria</taxon>
        <taxon>Pseudomonadati</taxon>
        <taxon>Pseudomonadota</taxon>
        <taxon>Betaproteobacteria</taxon>
        <taxon>Burkholderiales</taxon>
        <taxon>Oxalobacteraceae</taxon>
        <taxon>Undibacterium</taxon>
    </lineage>
</organism>
<protein>
    <recommendedName>
        <fullName evidence="3">ATP-grasp domain-containing protein</fullName>
    </recommendedName>
</protein>
<evidence type="ECO:0000313" key="2">
    <source>
        <dbReference type="Proteomes" id="UP000637632"/>
    </source>
</evidence>
<dbReference type="RefSeq" id="WP_190477554.1">
    <property type="nucleotide sequence ID" value="NZ_JACOFT010000001.1"/>
</dbReference>
<accession>A0ABR6XCV4</accession>
<proteinExistence type="predicted"/>
<comment type="caution">
    <text evidence="1">The sequence shown here is derived from an EMBL/GenBank/DDBJ whole genome shotgun (WGS) entry which is preliminary data.</text>
</comment>
<dbReference type="Proteomes" id="UP000637632">
    <property type="component" value="Unassembled WGS sequence"/>
</dbReference>
<name>A0ABR6XCV4_9BURK</name>
<reference evidence="1 2" key="1">
    <citation type="submission" date="2020-08" db="EMBL/GenBank/DDBJ databases">
        <title>Novel species isolated from subtropical streams in China.</title>
        <authorList>
            <person name="Lu H."/>
        </authorList>
    </citation>
    <scope>NUCLEOTIDE SEQUENCE [LARGE SCALE GENOMIC DNA]</scope>
    <source>
        <strain evidence="1 2">CCTCC AB 2015119</strain>
    </source>
</reference>
<evidence type="ECO:0000313" key="1">
    <source>
        <dbReference type="EMBL" id="MBC3810671.1"/>
    </source>
</evidence>
<dbReference type="EMBL" id="JACOFT010000001">
    <property type="protein sequence ID" value="MBC3810671.1"/>
    <property type="molecule type" value="Genomic_DNA"/>
</dbReference>
<keyword evidence="2" id="KW-1185">Reference proteome</keyword>
<dbReference type="InterPro" id="IPR045929">
    <property type="entry name" value="DUF6348"/>
</dbReference>